<feature type="signal peptide" evidence="1">
    <location>
        <begin position="1"/>
        <end position="25"/>
    </location>
</feature>
<dbReference type="AlphaFoldDB" id="A0A2Z4Y403"/>
<organism evidence="2 3">
    <name type="scientific">Sumerlaea chitinivorans</name>
    <dbReference type="NCBI Taxonomy" id="2250252"/>
    <lineage>
        <taxon>Bacteria</taxon>
        <taxon>Candidatus Sumerlaeota</taxon>
        <taxon>Candidatus Sumerlaeia</taxon>
        <taxon>Candidatus Sumerlaeales</taxon>
        <taxon>Candidatus Sumerlaeaceae</taxon>
        <taxon>Candidatus Sumerlaea</taxon>
    </lineage>
</organism>
<reference evidence="2 3" key="1">
    <citation type="submission" date="2018-05" db="EMBL/GenBank/DDBJ databases">
        <title>A metagenomic window into the 2 km-deep terrestrial subsurface aquifer revealed taxonomically and functionally diverse microbial community comprising novel uncultured bacterial lineages.</title>
        <authorList>
            <person name="Kadnikov V.V."/>
            <person name="Mardanov A.V."/>
            <person name="Beletsky A.V."/>
            <person name="Banks D."/>
            <person name="Pimenov N.V."/>
            <person name="Frank Y.A."/>
            <person name="Karnachuk O.V."/>
            <person name="Ravin N.V."/>
        </authorList>
    </citation>
    <scope>NUCLEOTIDE SEQUENCE [LARGE SCALE GENOMIC DNA]</scope>
    <source>
        <strain evidence="2">BY</strain>
    </source>
</reference>
<gene>
    <name evidence="2" type="ORF">BRCON_1087</name>
</gene>
<evidence type="ECO:0008006" key="4">
    <source>
        <dbReference type="Google" id="ProtNLM"/>
    </source>
</evidence>
<protein>
    <recommendedName>
        <fullName evidence="4">Lipoprotein</fullName>
    </recommendedName>
</protein>
<accession>A0A2Z4Y403</accession>
<dbReference type="EMBL" id="CP030759">
    <property type="protein sequence ID" value="AXA35864.1"/>
    <property type="molecule type" value="Genomic_DNA"/>
</dbReference>
<dbReference type="Proteomes" id="UP000262583">
    <property type="component" value="Chromosome"/>
</dbReference>
<proteinExistence type="predicted"/>
<evidence type="ECO:0000256" key="1">
    <source>
        <dbReference type="SAM" id="SignalP"/>
    </source>
</evidence>
<evidence type="ECO:0000313" key="3">
    <source>
        <dbReference type="Proteomes" id="UP000262583"/>
    </source>
</evidence>
<keyword evidence="1" id="KW-0732">Signal</keyword>
<name>A0A2Z4Y403_SUMC1</name>
<dbReference type="KEGG" id="schv:BRCON_1087"/>
<feature type="chain" id="PRO_5016240789" description="Lipoprotein" evidence="1">
    <location>
        <begin position="26"/>
        <end position="227"/>
    </location>
</feature>
<sequence>MRNKWLSRSLLFLAIPILMASPTYAQKPLFSFPFFNTGKSGEQPSRYQPNQVCPPRPKYDFTEDGRPILTKRYPAQNTHNVLHFRKYPYYENVHGVEHVMRGKRLKRQPDEVLSEEQKAILREWGQPDYLRGPYKSTRGELVVEWVYHRLNHLFQFVDRTMVYEGPLTDQERTILVYGLPSEVIATTIAPNIRRETWLYRSPFKSAKEMVFSFANGKLVFEDEAYSY</sequence>
<evidence type="ECO:0000313" key="2">
    <source>
        <dbReference type="EMBL" id="AXA35864.1"/>
    </source>
</evidence>